<feature type="transmembrane region" description="Helical" evidence="7">
    <location>
        <begin position="69"/>
        <end position="96"/>
    </location>
</feature>
<feature type="transmembrane region" description="Helical" evidence="7">
    <location>
        <begin position="108"/>
        <end position="134"/>
    </location>
</feature>
<keyword evidence="6 7" id="KW-0472">Membrane</keyword>
<evidence type="ECO:0000313" key="10">
    <source>
        <dbReference type="Proteomes" id="UP000824037"/>
    </source>
</evidence>
<evidence type="ECO:0000256" key="4">
    <source>
        <dbReference type="ARBA" id="ARBA00022692"/>
    </source>
</evidence>
<name>A0A9D2EHL2_9MICO</name>
<dbReference type="Gene3D" id="1.10.3720.10">
    <property type="entry name" value="MetI-like"/>
    <property type="match status" value="1"/>
</dbReference>
<reference evidence="9" key="2">
    <citation type="submission" date="2021-04" db="EMBL/GenBank/DDBJ databases">
        <authorList>
            <person name="Gilroy R."/>
        </authorList>
    </citation>
    <scope>NUCLEOTIDE SEQUENCE</scope>
    <source>
        <strain evidence="9">ChiGjej4B4-7305</strain>
    </source>
</reference>
<accession>A0A9D2EHL2</accession>
<evidence type="ECO:0000256" key="5">
    <source>
        <dbReference type="ARBA" id="ARBA00022989"/>
    </source>
</evidence>
<comment type="subcellular location">
    <subcellularLocation>
        <location evidence="1 7">Cell membrane</location>
        <topology evidence="1 7">Multi-pass membrane protein</topology>
    </subcellularLocation>
</comment>
<sequence length="278" mass="30501">MTRNLRRHPFVYLALTTHALFNVLCLIWLLSTSLKDSAEIIASSPWAPPEAALTENYAQAWTLGNMGTYLMNSVIVTTISTAAVLILGSLSGYIFARVDFLGRNVLKAIFMAAMMIPPFALVVPLFDALSWASLLNTRTGLILVYVAMQLPLTTFILTSFHQTLPLELEESAAIEGASASQTFRRIVLPLTGPALTACGVVNVLKIWNEFIYALTFVQDDSTYTLAVGIFRLSQLADYSSNWAILFAGMVISILPVLVVFGFFQRRFSSGIAQGALKF</sequence>
<dbReference type="SUPFAM" id="SSF161098">
    <property type="entry name" value="MetI-like"/>
    <property type="match status" value="1"/>
</dbReference>
<evidence type="ECO:0000256" key="2">
    <source>
        <dbReference type="ARBA" id="ARBA00022448"/>
    </source>
</evidence>
<feature type="transmembrane region" description="Helical" evidence="7">
    <location>
        <begin position="242"/>
        <end position="263"/>
    </location>
</feature>
<dbReference type="EMBL" id="DXBY01000301">
    <property type="protein sequence ID" value="HIZ37555.1"/>
    <property type="molecule type" value="Genomic_DNA"/>
</dbReference>
<dbReference type="GO" id="GO:0005886">
    <property type="term" value="C:plasma membrane"/>
    <property type="evidence" value="ECO:0007669"/>
    <property type="project" value="UniProtKB-SubCell"/>
</dbReference>
<dbReference type="CDD" id="cd06261">
    <property type="entry name" value="TM_PBP2"/>
    <property type="match status" value="1"/>
</dbReference>
<keyword evidence="5 7" id="KW-1133">Transmembrane helix</keyword>
<proteinExistence type="inferred from homology"/>
<feature type="transmembrane region" description="Helical" evidence="7">
    <location>
        <begin position="12"/>
        <end position="30"/>
    </location>
</feature>
<dbReference type="PROSITE" id="PS50928">
    <property type="entry name" value="ABC_TM1"/>
    <property type="match status" value="1"/>
</dbReference>
<feature type="domain" description="ABC transmembrane type-1" evidence="8">
    <location>
        <begin position="70"/>
        <end position="263"/>
    </location>
</feature>
<feature type="transmembrane region" description="Helical" evidence="7">
    <location>
        <begin position="140"/>
        <end position="160"/>
    </location>
</feature>
<dbReference type="PANTHER" id="PTHR43744:SF12">
    <property type="entry name" value="ABC TRANSPORTER PERMEASE PROTEIN MG189-RELATED"/>
    <property type="match status" value="1"/>
</dbReference>
<dbReference type="InterPro" id="IPR000515">
    <property type="entry name" value="MetI-like"/>
</dbReference>
<reference evidence="9" key="1">
    <citation type="journal article" date="2021" name="PeerJ">
        <title>Extensive microbial diversity within the chicken gut microbiome revealed by metagenomics and culture.</title>
        <authorList>
            <person name="Gilroy R."/>
            <person name="Ravi A."/>
            <person name="Getino M."/>
            <person name="Pursley I."/>
            <person name="Horton D.L."/>
            <person name="Alikhan N.F."/>
            <person name="Baker D."/>
            <person name="Gharbi K."/>
            <person name="Hall N."/>
            <person name="Watson M."/>
            <person name="Adriaenssens E.M."/>
            <person name="Foster-Nyarko E."/>
            <person name="Jarju S."/>
            <person name="Secka A."/>
            <person name="Antonio M."/>
            <person name="Oren A."/>
            <person name="Chaudhuri R.R."/>
            <person name="La Ragione R."/>
            <person name="Hildebrand F."/>
            <person name="Pallen M.J."/>
        </authorList>
    </citation>
    <scope>NUCLEOTIDE SEQUENCE</scope>
    <source>
        <strain evidence="9">ChiGjej4B4-7305</strain>
    </source>
</reference>
<feature type="transmembrane region" description="Helical" evidence="7">
    <location>
        <begin position="186"/>
        <end position="207"/>
    </location>
</feature>
<protein>
    <submittedName>
        <fullName evidence="9">Carbohydrate ABC transporter permease</fullName>
    </submittedName>
</protein>
<evidence type="ECO:0000313" key="9">
    <source>
        <dbReference type="EMBL" id="HIZ37555.1"/>
    </source>
</evidence>
<dbReference type="Proteomes" id="UP000824037">
    <property type="component" value="Unassembled WGS sequence"/>
</dbReference>
<keyword evidence="4 7" id="KW-0812">Transmembrane</keyword>
<dbReference type="InterPro" id="IPR035906">
    <property type="entry name" value="MetI-like_sf"/>
</dbReference>
<evidence type="ECO:0000256" key="1">
    <source>
        <dbReference type="ARBA" id="ARBA00004651"/>
    </source>
</evidence>
<evidence type="ECO:0000256" key="3">
    <source>
        <dbReference type="ARBA" id="ARBA00022475"/>
    </source>
</evidence>
<gene>
    <name evidence="9" type="ORF">H9815_17395</name>
</gene>
<keyword evidence="3" id="KW-1003">Cell membrane</keyword>
<evidence type="ECO:0000256" key="7">
    <source>
        <dbReference type="RuleBase" id="RU363032"/>
    </source>
</evidence>
<organism evidence="9 10">
    <name type="scientific">Candidatus Ruania gallistercoris</name>
    <dbReference type="NCBI Taxonomy" id="2838746"/>
    <lineage>
        <taxon>Bacteria</taxon>
        <taxon>Bacillati</taxon>
        <taxon>Actinomycetota</taxon>
        <taxon>Actinomycetes</taxon>
        <taxon>Micrococcales</taxon>
        <taxon>Ruaniaceae</taxon>
        <taxon>Ruania</taxon>
    </lineage>
</organism>
<dbReference type="GO" id="GO:0055085">
    <property type="term" value="P:transmembrane transport"/>
    <property type="evidence" value="ECO:0007669"/>
    <property type="project" value="InterPro"/>
</dbReference>
<comment type="similarity">
    <text evidence="7">Belongs to the binding-protein-dependent transport system permease family.</text>
</comment>
<evidence type="ECO:0000259" key="8">
    <source>
        <dbReference type="PROSITE" id="PS50928"/>
    </source>
</evidence>
<dbReference type="PANTHER" id="PTHR43744">
    <property type="entry name" value="ABC TRANSPORTER PERMEASE PROTEIN MG189-RELATED-RELATED"/>
    <property type="match status" value="1"/>
</dbReference>
<comment type="caution">
    <text evidence="9">The sequence shown here is derived from an EMBL/GenBank/DDBJ whole genome shotgun (WGS) entry which is preliminary data.</text>
</comment>
<dbReference type="Pfam" id="PF00528">
    <property type="entry name" value="BPD_transp_1"/>
    <property type="match status" value="1"/>
</dbReference>
<evidence type="ECO:0000256" key="6">
    <source>
        <dbReference type="ARBA" id="ARBA00023136"/>
    </source>
</evidence>
<dbReference type="AlphaFoldDB" id="A0A9D2EHL2"/>
<keyword evidence="2 7" id="KW-0813">Transport</keyword>